<dbReference type="EMBL" id="KV722429">
    <property type="protein sequence ID" value="OCH89321.1"/>
    <property type="molecule type" value="Genomic_DNA"/>
</dbReference>
<proteinExistence type="predicted"/>
<name>A0A8E2DJS1_9APHY</name>
<accession>A0A8E2DJS1</accession>
<dbReference type="InterPro" id="IPR027796">
    <property type="entry name" value="OTT_1508_deam-like"/>
</dbReference>
<evidence type="ECO:0000313" key="1">
    <source>
        <dbReference type="EMBL" id="OCH89321.1"/>
    </source>
</evidence>
<gene>
    <name evidence="1" type="ORF">OBBRIDRAFT_27684</name>
</gene>
<dbReference type="Pfam" id="PF14441">
    <property type="entry name" value="OTT_1508_deam"/>
    <property type="match status" value="1"/>
</dbReference>
<reference evidence="1 2" key="1">
    <citation type="submission" date="2016-07" db="EMBL/GenBank/DDBJ databases">
        <title>Draft genome of the white-rot fungus Obba rivulosa 3A-2.</title>
        <authorList>
            <consortium name="DOE Joint Genome Institute"/>
            <person name="Miettinen O."/>
            <person name="Riley R."/>
            <person name="Acob R."/>
            <person name="Barry K."/>
            <person name="Cullen D."/>
            <person name="De Vries R."/>
            <person name="Hainaut M."/>
            <person name="Hatakka A."/>
            <person name="Henrissat B."/>
            <person name="Hilden K."/>
            <person name="Kuo R."/>
            <person name="Labutti K."/>
            <person name="Lipzen A."/>
            <person name="Makela M.R."/>
            <person name="Sandor L."/>
            <person name="Spatafora J.W."/>
            <person name="Grigoriev I.V."/>
            <person name="Hibbett D.S."/>
        </authorList>
    </citation>
    <scope>NUCLEOTIDE SEQUENCE [LARGE SCALE GENOMIC DNA]</scope>
    <source>
        <strain evidence="1 2">3A-2</strain>
    </source>
</reference>
<protein>
    <submittedName>
        <fullName evidence="1">Uncharacterized protein</fullName>
    </submittedName>
</protein>
<evidence type="ECO:0000313" key="2">
    <source>
        <dbReference type="Proteomes" id="UP000250043"/>
    </source>
</evidence>
<keyword evidence="2" id="KW-1185">Reference proteome</keyword>
<dbReference type="Proteomes" id="UP000250043">
    <property type="component" value="Unassembled WGS sequence"/>
</dbReference>
<sequence length="577" mass="65477">MQGLAHREFTGIDPRCHQSIAHHSGVLGSSGPGSCPETYICISLVPVCSTGRSLQVEIWYFRSPLTHLVHLQTSGVVMEPDNQAQKETVLSGNMRLLSLLDIPDVVPHRRRTTTTSIIVDWFALYFAHRSEGDAIATAVQCEPGEIVLHVAMNGAPLDDDREAGECLLSTLRTVFSQDKADHDRMATLRRLILRKTAPRIRRKLQRLVAAEEYRDELASSLGLCDAFNQALLCWELRGRGETSIRCLEVSKELYGDQEHGTAALCAVFSRLTEHVQEALLVLGADSDNDRRLIVLEEVWKCLDILLASDVFRDIEMNHILAFKYHLRFMDTLRLRMWHVHSYSIGAERFVSDGMPVFHQTLGDNGIDRFVHGHGGVSIRWVNDLPSSLPSTCPPFHFPTTPSAHYDAFIESCALRTRFRPGIRSLLQQKVDITQAWKLGETVIPRVHPEMQLVTYLSREGISVLGDHIGISKPACWACEHYVRLMRPPSNHRKRKWRFSEVNSKFKADWVPPPTPEGDQTVNKIALRLAAAIARRLDPLMFRTDGIWVKEYTDSQYYKCPELKQLSPAEVQYGRLWF</sequence>
<organism evidence="1 2">
    <name type="scientific">Obba rivulosa</name>
    <dbReference type="NCBI Taxonomy" id="1052685"/>
    <lineage>
        <taxon>Eukaryota</taxon>
        <taxon>Fungi</taxon>
        <taxon>Dikarya</taxon>
        <taxon>Basidiomycota</taxon>
        <taxon>Agaricomycotina</taxon>
        <taxon>Agaricomycetes</taxon>
        <taxon>Polyporales</taxon>
        <taxon>Gelatoporiaceae</taxon>
        <taxon>Obba</taxon>
    </lineage>
</organism>
<dbReference type="OrthoDB" id="2867883at2759"/>
<dbReference type="AlphaFoldDB" id="A0A8E2DJS1"/>